<keyword evidence="1" id="KW-0472">Membrane</keyword>
<keyword evidence="1" id="KW-0812">Transmembrane</keyword>
<reference evidence="2 3" key="1">
    <citation type="submission" date="2019-06" db="EMBL/GenBank/DDBJ databases">
        <title>Whole genome shotgun sequence of Cellulomonas gelida NBRC 3748.</title>
        <authorList>
            <person name="Hosoyama A."/>
            <person name="Uohara A."/>
            <person name="Ohji S."/>
            <person name="Ichikawa N."/>
        </authorList>
    </citation>
    <scope>NUCLEOTIDE SEQUENCE [LARGE SCALE GENOMIC DNA]</scope>
    <source>
        <strain evidence="2 3">NBRC 3748</strain>
    </source>
</reference>
<evidence type="ECO:0000256" key="1">
    <source>
        <dbReference type="SAM" id="Phobius"/>
    </source>
</evidence>
<keyword evidence="3" id="KW-1185">Reference proteome</keyword>
<accession>A0A4Y3KHI7</accession>
<keyword evidence="1" id="KW-1133">Transmembrane helix</keyword>
<feature type="transmembrane region" description="Helical" evidence="1">
    <location>
        <begin position="25"/>
        <end position="44"/>
    </location>
</feature>
<dbReference type="Proteomes" id="UP000320461">
    <property type="component" value="Unassembled WGS sequence"/>
</dbReference>
<evidence type="ECO:0000313" key="3">
    <source>
        <dbReference type="Proteomes" id="UP000320461"/>
    </source>
</evidence>
<sequence>MRMDEVMRAVPALARSVESADRVPGLAGVLAIVGVIAIGAFMIARNSRPHPTREDLPSVVLDLEERGYLEIEAFFERGAPDWLLHRRRLPDRNLSEHETGWYFAIFGTRLAASVAWSQVRPPHSPHPTG</sequence>
<gene>
    <name evidence="2" type="ORF">CGE01nite_03770</name>
</gene>
<dbReference type="OrthoDB" id="4829787at2"/>
<protein>
    <submittedName>
        <fullName evidence="2">Uncharacterized protein</fullName>
    </submittedName>
</protein>
<dbReference type="AlphaFoldDB" id="A0A4Y3KHI7"/>
<dbReference type="EMBL" id="BJLQ01000003">
    <property type="protein sequence ID" value="GEA83126.1"/>
    <property type="molecule type" value="Genomic_DNA"/>
</dbReference>
<name>A0A4Y3KHI7_9CELL</name>
<proteinExistence type="predicted"/>
<organism evidence="2 3">
    <name type="scientific">Cellulomonas gelida</name>
    <dbReference type="NCBI Taxonomy" id="1712"/>
    <lineage>
        <taxon>Bacteria</taxon>
        <taxon>Bacillati</taxon>
        <taxon>Actinomycetota</taxon>
        <taxon>Actinomycetes</taxon>
        <taxon>Micrococcales</taxon>
        <taxon>Cellulomonadaceae</taxon>
        <taxon>Cellulomonas</taxon>
    </lineage>
</organism>
<evidence type="ECO:0000313" key="2">
    <source>
        <dbReference type="EMBL" id="GEA83126.1"/>
    </source>
</evidence>
<comment type="caution">
    <text evidence="2">The sequence shown here is derived from an EMBL/GenBank/DDBJ whole genome shotgun (WGS) entry which is preliminary data.</text>
</comment>
<dbReference type="RefSeq" id="WP_141368640.1">
    <property type="nucleotide sequence ID" value="NZ_BJLQ01000003.1"/>
</dbReference>